<dbReference type="CDD" id="cd06580">
    <property type="entry name" value="TM_PBP1_transp_TpRbsC_like"/>
    <property type="match status" value="1"/>
</dbReference>
<keyword evidence="7" id="KW-0762">Sugar transport</keyword>
<keyword evidence="2" id="KW-1003">Cell membrane</keyword>
<evidence type="ECO:0000256" key="1">
    <source>
        <dbReference type="ARBA" id="ARBA00004651"/>
    </source>
</evidence>
<comment type="subcellular location">
    <subcellularLocation>
        <location evidence="1">Cell membrane</location>
        <topology evidence="1">Multi-pass membrane protein</topology>
    </subcellularLocation>
</comment>
<evidence type="ECO:0000256" key="3">
    <source>
        <dbReference type="ARBA" id="ARBA00022692"/>
    </source>
</evidence>
<protein>
    <submittedName>
        <fullName evidence="7">Simple sugar transport system permease protein</fullName>
    </submittedName>
</protein>
<accession>A0A841GUV6</accession>
<evidence type="ECO:0000256" key="6">
    <source>
        <dbReference type="SAM" id="Phobius"/>
    </source>
</evidence>
<keyword evidence="3 6" id="KW-0812">Transmembrane</keyword>
<reference evidence="7 8" key="1">
    <citation type="submission" date="2020-08" db="EMBL/GenBank/DDBJ databases">
        <title>Genomic Encyclopedia of Type Strains, Phase IV (KMG-IV): sequencing the most valuable type-strain genomes for metagenomic binning, comparative biology and taxonomic classification.</title>
        <authorList>
            <person name="Goeker M."/>
        </authorList>
    </citation>
    <scope>NUCLEOTIDE SEQUENCE [LARGE SCALE GENOMIC DNA]</scope>
    <source>
        <strain evidence="7 8">DSM 29007</strain>
    </source>
</reference>
<dbReference type="InterPro" id="IPR001851">
    <property type="entry name" value="ABC_transp_permease"/>
</dbReference>
<name>A0A841GUV6_9BACT</name>
<feature type="transmembrane region" description="Helical" evidence="6">
    <location>
        <begin position="6"/>
        <end position="26"/>
    </location>
</feature>
<feature type="transmembrane region" description="Helical" evidence="6">
    <location>
        <begin position="130"/>
        <end position="155"/>
    </location>
</feature>
<dbReference type="PANTHER" id="PTHR43370">
    <property type="entry name" value="SUGAR ABC TRANSPORTER INTEGRAL MEMBRANE PROTEIN-RELATED"/>
    <property type="match status" value="1"/>
</dbReference>
<evidence type="ECO:0000256" key="5">
    <source>
        <dbReference type="ARBA" id="ARBA00023136"/>
    </source>
</evidence>
<dbReference type="PANTHER" id="PTHR43370:SF1">
    <property type="entry name" value="GUANOSINE ABC TRANSPORTER PERMEASE PROTEIN NUPQ"/>
    <property type="match status" value="1"/>
</dbReference>
<comment type="caution">
    <text evidence="7">The sequence shown here is derived from an EMBL/GenBank/DDBJ whole genome shotgun (WGS) entry which is preliminary data.</text>
</comment>
<feature type="transmembrane region" description="Helical" evidence="6">
    <location>
        <begin position="33"/>
        <end position="53"/>
    </location>
</feature>
<sequence>MVVLAFILQTIRIAIPYLFAASGGMIAERAGVVSLTLEGFMLSGAFTATLGAYYSGNPWIGLLCGILGGLLMGLVHAVACIRYKADQIVVGMAINLLVVGLTRFFLHMAFDSSSNSPRVPGFGGEGASTGLAALASNPLVWIGLLLVPAMAWLMFRTAFGLRVRAVGEHPLAAASVGVPVSRVRYTAVAISGMLAALGGVYLALDQHQFTDQMTAGRGFIALAAVIFGRWHPVRAAIACLLFAAAETLQIQLQAFEIVPSQFVAIIPYVLTIVALAGVIGRSVSPAALGKAED</sequence>
<dbReference type="Pfam" id="PF02653">
    <property type="entry name" value="BPD_transp_2"/>
    <property type="match status" value="1"/>
</dbReference>
<dbReference type="EMBL" id="JACHIA010000002">
    <property type="protein sequence ID" value="MBB6069288.1"/>
    <property type="molecule type" value="Genomic_DNA"/>
</dbReference>
<feature type="transmembrane region" description="Helical" evidence="6">
    <location>
        <begin position="219"/>
        <end position="245"/>
    </location>
</feature>
<dbReference type="GO" id="GO:0005886">
    <property type="term" value="C:plasma membrane"/>
    <property type="evidence" value="ECO:0007669"/>
    <property type="project" value="UniProtKB-SubCell"/>
</dbReference>
<feature type="transmembrane region" description="Helical" evidence="6">
    <location>
        <begin position="257"/>
        <end position="279"/>
    </location>
</feature>
<feature type="transmembrane region" description="Helical" evidence="6">
    <location>
        <begin position="88"/>
        <end position="110"/>
    </location>
</feature>
<dbReference type="RefSeq" id="WP_170037913.1">
    <property type="nucleotide sequence ID" value="NZ_JABDTL010000002.1"/>
</dbReference>
<evidence type="ECO:0000313" key="7">
    <source>
        <dbReference type="EMBL" id="MBB6069288.1"/>
    </source>
</evidence>
<gene>
    <name evidence="7" type="ORF">HNQ61_000903</name>
</gene>
<evidence type="ECO:0000256" key="2">
    <source>
        <dbReference type="ARBA" id="ARBA00022475"/>
    </source>
</evidence>
<keyword evidence="5 6" id="KW-0472">Membrane</keyword>
<organism evidence="7 8">
    <name type="scientific">Longimicrobium terrae</name>
    <dbReference type="NCBI Taxonomy" id="1639882"/>
    <lineage>
        <taxon>Bacteria</taxon>
        <taxon>Pseudomonadati</taxon>
        <taxon>Gemmatimonadota</taxon>
        <taxon>Longimicrobiia</taxon>
        <taxon>Longimicrobiales</taxon>
        <taxon>Longimicrobiaceae</taxon>
        <taxon>Longimicrobium</taxon>
    </lineage>
</organism>
<keyword evidence="7" id="KW-0813">Transport</keyword>
<dbReference type="GO" id="GO:0022857">
    <property type="term" value="F:transmembrane transporter activity"/>
    <property type="evidence" value="ECO:0007669"/>
    <property type="project" value="InterPro"/>
</dbReference>
<keyword evidence="8" id="KW-1185">Reference proteome</keyword>
<feature type="transmembrane region" description="Helical" evidence="6">
    <location>
        <begin position="185"/>
        <end position="204"/>
    </location>
</feature>
<keyword evidence="4 6" id="KW-1133">Transmembrane helix</keyword>
<dbReference type="Proteomes" id="UP000582837">
    <property type="component" value="Unassembled WGS sequence"/>
</dbReference>
<feature type="transmembrane region" description="Helical" evidence="6">
    <location>
        <begin position="59"/>
        <end position="81"/>
    </location>
</feature>
<dbReference type="AlphaFoldDB" id="A0A841GUV6"/>
<proteinExistence type="predicted"/>
<evidence type="ECO:0000256" key="4">
    <source>
        <dbReference type="ARBA" id="ARBA00022989"/>
    </source>
</evidence>
<evidence type="ECO:0000313" key="8">
    <source>
        <dbReference type="Proteomes" id="UP000582837"/>
    </source>
</evidence>